<dbReference type="OrthoDB" id="4248010at2"/>
<protein>
    <submittedName>
        <fullName evidence="2">Uncharacterized protein</fullName>
    </submittedName>
</protein>
<keyword evidence="1" id="KW-1133">Transmembrane helix</keyword>
<accession>A0A177HKX6</accession>
<name>A0A177HKX6_9ACTN</name>
<dbReference type="STRING" id="1716141.STSP_52670"/>
<dbReference type="EMBL" id="LOHS01000111">
    <property type="protein sequence ID" value="OAH11319.1"/>
    <property type="molecule type" value="Genomic_DNA"/>
</dbReference>
<proteinExistence type="predicted"/>
<dbReference type="RefSeq" id="WP_067282766.1">
    <property type="nucleotide sequence ID" value="NZ_LOHS01000111.1"/>
</dbReference>
<organism evidence="2 3">
    <name type="scientific">Streptomyces jeddahensis</name>
    <dbReference type="NCBI Taxonomy" id="1716141"/>
    <lineage>
        <taxon>Bacteria</taxon>
        <taxon>Bacillati</taxon>
        <taxon>Actinomycetota</taxon>
        <taxon>Actinomycetes</taxon>
        <taxon>Kitasatosporales</taxon>
        <taxon>Streptomycetaceae</taxon>
        <taxon>Streptomyces</taxon>
    </lineage>
</organism>
<keyword evidence="1" id="KW-0812">Transmembrane</keyword>
<dbReference type="AlphaFoldDB" id="A0A177HKX6"/>
<feature type="transmembrane region" description="Helical" evidence="1">
    <location>
        <begin position="12"/>
        <end position="32"/>
    </location>
</feature>
<reference evidence="2 3" key="1">
    <citation type="submission" date="2015-12" db="EMBL/GenBank/DDBJ databases">
        <title>Genome sequence of Streptomyces sp. G25.</title>
        <authorList>
            <person name="Poehlein A."/>
            <person name="Roettig A."/>
            <person name="Hiessl S."/>
            <person name="Hauschild P."/>
            <person name="Schauer J."/>
            <person name="Madkour M.H."/>
            <person name="Al-Ansari A.M."/>
            <person name="Almakishah N.H."/>
            <person name="Steinbuechel A."/>
            <person name="Daniel R."/>
        </authorList>
    </citation>
    <scope>NUCLEOTIDE SEQUENCE [LARGE SCALE GENOMIC DNA]</scope>
    <source>
        <strain evidence="3">G25(2015)</strain>
    </source>
</reference>
<feature type="transmembrane region" description="Helical" evidence="1">
    <location>
        <begin position="38"/>
        <end position="57"/>
    </location>
</feature>
<evidence type="ECO:0000313" key="3">
    <source>
        <dbReference type="Proteomes" id="UP000077381"/>
    </source>
</evidence>
<sequence length="102" mass="10945">MAQKPSVRRRIVAALVIAAVSAMAISMGVRLASYGVPIGLITPCVLGVLSSSLWLLIRIEDALRVHRCTTPGCSFQVRVENGSAAENERWRALAATHPHRAA</sequence>
<keyword evidence="3" id="KW-1185">Reference proteome</keyword>
<comment type="caution">
    <text evidence="2">The sequence shown here is derived from an EMBL/GenBank/DDBJ whole genome shotgun (WGS) entry which is preliminary data.</text>
</comment>
<evidence type="ECO:0000313" key="2">
    <source>
        <dbReference type="EMBL" id="OAH11319.1"/>
    </source>
</evidence>
<evidence type="ECO:0000256" key="1">
    <source>
        <dbReference type="SAM" id="Phobius"/>
    </source>
</evidence>
<dbReference type="PATRIC" id="fig|1716141.3.peg.5539"/>
<dbReference type="Proteomes" id="UP000077381">
    <property type="component" value="Unassembled WGS sequence"/>
</dbReference>
<keyword evidence="1" id="KW-0472">Membrane</keyword>
<gene>
    <name evidence="2" type="ORF">STSP_52670</name>
</gene>